<dbReference type="RefSeq" id="WP_132279117.1">
    <property type="nucleotide sequence ID" value="NZ_SMGQ01000011.1"/>
</dbReference>
<dbReference type="InterPro" id="IPR033412">
    <property type="entry name" value="PFOR_II"/>
</dbReference>
<dbReference type="EMBL" id="SMGQ01000011">
    <property type="protein sequence ID" value="TCK97779.1"/>
    <property type="molecule type" value="Genomic_DNA"/>
</dbReference>
<evidence type="ECO:0000313" key="6">
    <source>
        <dbReference type="Proteomes" id="UP000294545"/>
    </source>
</evidence>
<dbReference type="InterPro" id="IPR019752">
    <property type="entry name" value="Pyrv/ketoisovalerate_OxRed_cat"/>
</dbReference>
<accession>A0A4R1N4B9</accession>
<keyword evidence="6" id="KW-1185">Reference proteome</keyword>
<dbReference type="Gene3D" id="3.40.50.920">
    <property type="match status" value="1"/>
</dbReference>
<evidence type="ECO:0000259" key="4">
    <source>
        <dbReference type="Pfam" id="PF17147"/>
    </source>
</evidence>
<dbReference type="Gene3D" id="3.40.920.10">
    <property type="entry name" value="Pyruvate-ferredoxin oxidoreductase, PFOR, domain III"/>
    <property type="match status" value="1"/>
</dbReference>
<dbReference type="Gene3D" id="3.40.50.970">
    <property type="match status" value="1"/>
</dbReference>
<sequence>MNYNILIGGAAGQGINTLSSLLEKILHRKGYYLFSNMDYMSRVRGGHNFVQIRFGDEPITSHHSALDLVIALDQETLDLHQSRLKDTGVIFIDRSLNESKTSDNKQLKTYDFKSVAKELENNRVEGSVTVGAVLKHFGLDLDYVKESCDSIFKKVSIAQLNYTAIEKGMDLAESLLTLNPMPNNQDKILINGNQALALGALAGGLDYYVAYPMSPSTGIMTYLSSKQSEAGIVVEQAEDEIAAINMAIGGAYAGARSMTGTSGGGFSLMVESLGLSGIMEIPLVVVDVQRPGPATGLPTRTEQSDLSFVLTASHGEISRMILSVKSAEDAFYATVRALNIADKYQIPVIILSDQFLADTSQTIDAFNFDNITINRHISKKEDITEGTYKRYEMTENGISPRIIPGKIEGQVILSDSDEHDEYGNITESADVRIKQMNKRMQRLEMLKSVVEEPEHFGSEQPNLLLMGWGSMYGPLQEAVKMLQDDGYKVASLVFGDLYPLPTKLLEKYHDKANTLVNVEQNFTGQLGKLIRQETGIHCQKSILKYDGRQLSGEEIYNRVIKEVL</sequence>
<dbReference type="Pfam" id="PF17147">
    <property type="entry name" value="PFOR_II"/>
    <property type="match status" value="1"/>
</dbReference>
<evidence type="ECO:0000313" key="5">
    <source>
        <dbReference type="EMBL" id="TCK97779.1"/>
    </source>
</evidence>
<evidence type="ECO:0000259" key="2">
    <source>
        <dbReference type="Pfam" id="PF01558"/>
    </source>
</evidence>
<dbReference type="SUPFAM" id="SSF52518">
    <property type="entry name" value="Thiamin diphosphate-binding fold (THDP-binding)"/>
    <property type="match status" value="1"/>
</dbReference>
<dbReference type="InterPro" id="IPR002880">
    <property type="entry name" value="Pyrv_Fd/Flavodoxin_OxRdtase_N"/>
</dbReference>
<dbReference type="PANTHER" id="PTHR32154:SF20">
    <property type="entry name" value="2-OXOGLUTARATE OXIDOREDUCTASE SUBUNIT KORA"/>
    <property type="match status" value="1"/>
</dbReference>
<feature type="domain" description="Pyruvate flavodoxin/ferredoxin oxidoreductase pyrimidine binding" evidence="3">
    <location>
        <begin position="199"/>
        <end position="437"/>
    </location>
</feature>
<reference evidence="5 6" key="1">
    <citation type="submission" date="2019-03" db="EMBL/GenBank/DDBJ databases">
        <title>Genomic Encyclopedia of Type Strains, Phase IV (KMG-IV): sequencing the most valuable type-strain genomes for metagenomic binning, comparative biology and taxonomic classification.</title>
        <authorList>
            <person name="Goeker M."/>
        </authorList>
    </citation>
    <scope>NUCLEOTIDE SEQUENCE [LARGE SCALE GENOMIC DNA]</scope>
    <source>
        <strain evidence="5 6">DSM 24176</strain>
    </source>
</reference>
<dbReference type="GO" id="GO:0006979">
    <property type="term" value="P:response to oxidative stress"/>
    <property type="evidence" value="ECO:0007669"/>
    <property type="project" value="TreeGrafter"/>
</dbReference>
<dbReference type="SUPFAM" id="SSF52922">
    <property type="entry name" value="TK C-terminal domain-like"/>
    <property type="match status" value="1"/>
</dbReference>
<dbReference type="InterPro" id="IPR002869">
    <property type="entry name" value="Pyrv_flavodox_OxRed_cen"/>
</dbReference>
<keyword evidence="1" id="KW-0560">Oxidoreductase</keyword>
<name>A0A4R1N4B9_9FIRM</name>
<protein>
    <submittedName>
        <fullName evidence="5">2-oxoglutarate ferredoxin oxidoreductase subunit alpha</fullName>
    </submittedName>
</protein>
<dbReference type="PANTHER" id="PTHR32154">
    <property type="entry name" value="PYRUVATE-FLAVODOXIN OXIDOREDUCTASE-RELATED"/>
    <property type="match status" value="1"/>
</dbReference>
<dbReference type="InterPro" id="IPR029061">
    <property type="entry name" value="THDP-binding"/>
</dbReference>
<feature type="domain" description="Pyruvate:ferredoxin oxidoreductase core" evidence="4">
    <location>
        <begin position="464"/>
        <end position="554"/>
    </location>
</feature>
<dbReference type="NCBIfam" id="TIGR03710">
    <property type="entry name" value="OAFO_sf"/>
    <property type="match status" value="1"/>
</dbReference>
<gene>
    <name evidence="5" type="ORF">EDC19_0181</name>
</gene>
<evidence type="ECO:0000259" key="3">
    <source>
        <dbReference type="Pfam" id="PF01855"/>
    </source>
</evidence>
<feature type="domain" description="Pyruvate/ketoisovalerate oxidoreductase catalytic" evidence="2">
    <location>
        <begin position="11"/>
        <end position="170"/>
    </location>
</feature>
<dbReference type="Pfam" id="PF01855">
    <property type="entry name" value="POR_N"/>
    <property type="match status" value="1"/>
</dbReference>
<dbReference type="FunFam" id="3.40.50.970:FF:000022">
    <property type="entry name" value="2-oxoglutarate ferredoxin oxidoreductase alpha subunit"/>
    <property type="match status" value="1"/>
</dbReference>
<dbReference type="OrthoDB" id="9794954at2"/>
<dbReference type="InterPro" id="IPR050722">
    <property type="entry name" value="Pyruvate:ferred/Flavod_OxRd"/>
</dbReference>
<dbReference type="SUPFAM" id="SSF53323">
    <property type="entry name" value="Pyruvate-ferredoxin oxidoreductase, PFOR, domain III"/>
    <property type="match status" value="1"/>
</dbReference>
<dbReference type="Proteomes" id="UP000294545">
    <property type="component" value="Unassembled WGS sequence"/>
</dbReference>
<dbReference type="InterPro" id="IPR009014">
    <property type="entry name" value="Transketo_C/PFOR_II"/>
</dbReference>
<dbReference type="CDD" id="cd07034">
    <property type="entry name" value="TPP_PYR_PFOR_IOR-alpha_like"/>
    <property type="match status" value="1"/>
</dbReference>
<dbReference type="Pfam" id="PF01558">
    <property type="entry name" value="POR"/>
    <property type="match status" value="1"/>
</dbReference>
<organism evidence="5 6">
    <name type="scientific">Natranaerovirga hydrolytica</name>
    <dbReference type="NCBI Taxonomy" id="680378"/>
    <lineage>
        <taxon>Bacteria</taxon>
        <taxon>Bacillati</taxon>
        <taxon>Bacillota</taxon>
        <taxon>Clostridia</taxon>
        <taxon>Lachnospirales</taxon>
        <taxon>Natranaerovirgaceae</taxon>
        <taxon>Natranaerovirga</taxon>
    </lineage>
</organism>
<dbReference type="GO" id="GO:0016903">
    <property type="term" value="F:oxidoreductase activity, acting on the aldehyde or oxo group of donors"/>
    <property type="evidence" value="ECO:0007669"/>
    <property type="project" value="InterPro"/>
</dbReference>
<proteinExistence type="predicted"/>
<comment type="caution">
    <text evidence="5">The sequence shown here is derived from an EMBL/GenBank/DDBJ whole genome shotgun (WGS) entry which is preliminary data.</text>
</comment>
<dbReference type="InterPro" id="IPR022367">
    <property type="entry name" value="2-oxoacid/accept_OxRdtase_asu"/>
</dbReference>
<evidence type="ECO:0000256" key="1">
    <source>
        <dbReference type="ARBA" id="ARBA00023002"/>
    </source>
</evidence>
<dbReference type="AlphaFoldDB" id="A0A4R1N4B9"/>